<dbReference type="PROSITE" id="PS51737">
    <property type="entry name" value="RECOMBINASE_DNA_BIND"/>
    <property type="match status" value="1"/>
</dbReference>
<dbReference type="Proteomes" id="UP000535589">
    <property type="component" value="Unassembled WGS sequence"/>
</dbReference>
<evidence type="ECO:0000259" key="4">
    <source>
        <dbReference type="PROSITE" id="PS51737"/>
    </source>
</evidence>
<dbReference type="Gene3D" id="3.90.1750.20">
    <property type="entry name" value="Putative Large Serine Recombinase, Chain B, Domain 2"/>
    <property type="match status" value="1"/>
</dbReference>
<dbReference type="SUPFAM" id="SSF53041">
    <property type="entry name" value="Resolvase-like"/>
    <property type="match status" value="1"/>
</dbReference>
<dbReference type="Pfam" id="PF13408">
    <property type="entry name" value="Zn_ribbon_recom"/>
    <property type="match status" value="1"/>
</dbReference>
<feature type="domain" description="Recombinase" evidence="4">
    <location>
        <begin position="179"/>
        <end position="297"/>
    </location>
</feature>
<proteinExistence type="predicted"/>
<name>A0A7X8TQR3_9VIBR</name>
<accession>A0A7X8TQR3</accession>
<evidence type="ECO:0000256" key="2">
    <source>
        <dbReference type="ARBA" id="ARBA00023172"/>
    </source>
</evidence>
<dbReference type="GO" id="GO:0000150">
    <property type="term" value="F:DNA strand exchange activity"/>
    <property type="evidence" value="ECO:0007669"/>
    <property type="project" value="InterPro"/>
</dbReference>
<evidence type="ECO:0000256" key="1">
    <source>
        <dbReference type="ARBA" id="ARBA00023125"/>
    </source>
</evidence>
<evidence type="ECO:0000313" key="5">
    <source>
        <dbReference type="EMBL" id="NLS13020.1"/>
    </source>
</evidence>
<dbReference type="PANTHER" id="PTHR30461">
    <property type="entry name" value="DNA-INVERTASE FROM LAMBDOID PROPHAGE"/>
    <property type="match status" value="1"/>
</dbReference>
<dbReference type="SMART" id="SM00857">
    <property type="entry name" value="Resolvase"/>
    <property type="match status" value="1"/>
</dbReference>
<dbReference type="PANTHER" id="PTHR30461:SF2">
    <property type="entry name" value="SERINE RECOMBINASE PINE-RELATED"/>
    <property type="match status" value="1"/>
</dbReference>
<dbReference type="InterPro" id="IPR036162">
    <property type="entry name" value="Resolvase-like_N_sf"/>
</dbReference>
<evidence type="ECO:0000313" key="6">
    <source>
        <dbReference type="Proteomes" id="UP000535589"/>
    </source>
</evidence>
<keyword evidence="2" id="KW-0233">DNA recombination</keyword>
<dbReference type="Pfam" id="PF07508">
    <property type="entry name" value="Recombinase"/>
    <property type="match status" value="1"/>
</dbReference>
<keyword evidence="3" id="KW-0175">Coiled coil</keyword>
<sequence>MHDLRGRTVISYMRFSSTKQKLGDSERRQIEAITDFVNKAGAALDETLSMSDPALSAFKSEHISKGELGVFFEALKEKEIILPTNPKHVLMIEKLDRLTRLSLKDGRRLIEDLLEYVDIYELGYNKLYTEEAADDLATALVLAVRIDAAHQYSKNLSDRLLATWDNKYRTQKHTSNKTPYWLQRTSTGYELIEDRAIIVRRIFNEYAKGNSPRSIAQGLNADNILHFKNGSWNQTKIKNIINSYSVTGDIKSQSRTKDLKRANKEEADLIISDVYPQVISHELFDKCQVPRMQREFGAGKKAAYNENLFEGIIKCNECGSTYTYHKKGRYICSNRDTGGTCSNGSIEVKAVEEAISKSLFLHLRNEGVFNTEKDTTLIDQLSLKISKKEKALKQLTEYAETLEEEDVTITISISKHKNEIKELTKEIDLLSQSETEVLDLNWSEVANGDEEIRVKAKKIYLRLLQSLRVHKYNGRSKQPYFLLYELQDREWMIRIEQQKQERKEFIGGSEKQVLEYYTMPVITHETLEQNIERSSILKHLVNAATSAQEELNA</sequence>
<dbReference type="InterPro" id="IPR050639">
    <property type="entry name" value="SSR_resolvase"/>
</dbReference>
<reference evidence="5 6" key="1">
    <citation type="submission" date="2020-04" db="EMBL/GenBank/DDBJ databases">
        <title>Vibrio sp. SM6, a novel species isolated from seawater.</title>
        <authorList>
            <person name="Wang X."/>
        </authorList>
    </citation>
    <scope>NUCLEOTIDE SEQUENCE [LARGE SCALE GENOMIC DNA]</scope>
    <source>
        <strain evidence="5 6">SM6</strain>
    </source>
</reference>
<dbReference type="InterPro" id="IPR025827">
    <property type="entry name" value="Zn_ribbon_recom_dom"/>
</dbReference>
<keyword evidence="6" id="KW-1185">Reference proteome</keyword>
<dbReference type="RefSeq" id="WP_168836112.1">
    <property type="nucleotide sequence ID" value="NZ_JABAIK010000007.1"/>
</dbReference>
<dbReference type="InterPro" id="IPR038109">
    <property type="entry name" value="DNA_bind_recomb_sf"/>
</dbReference>
<dbReference type="InterPro" id="IPR006119">
    <property type="entry name" value="Resolv_N"/>
</dbReference>
<dbReference type="InterPro" id="IPR011109">
    <property type="entry name" value="DNA_bind_recombinase_dom"/>
</dbReference>
<dbReference type="GO" id="GO:0003677">
    <property type="term" value="F:DNA binding"/>
    <property type="evidence" value="ECO:0007669"/>
    <property type="project" value="UniProtKB-KW"/>
</dbReference>
<dbReference type="EMBL" id="JABAIK010000007">
    <property type="protein sequence ID" value="NLS13020.1"/>
    <property type="molecule type" value="Genomic_DNA"/>
</dbReference>
<evidence type="ECO:0000256" key="3">
    <source>
        <dbReference type="SAM" id="Coils"/>
    </source>
</evidence>
<comment type="caution">
    <text evidence="5">The sequence shown here is derived from an EMBL/GenBank/DDBJ whole genome shotgun (WGS) entry which is preliminary data.</text>
</comment>
<organism evidence="5 6">
    <name type="scientific">Vibrio agarilyticus</name>
    <dbReference type="NCBI Taxonomy" id="2726741"/>
    <lineage>
        <taxon>Bacteria</taxon>
        <taxon>Pseudomonadati</taxon>
        <taxon>Pseudomonadota</taxon>
        <taxon>Gammaproteobacteria</taxon>
        <taxon>Vibrionales</taxon>
        <taxon>Vibrionaceae</taxon>
        <taxon>Vibrio</taxon>
    </lineage>
</organism>
<keyword evidence="1" id="KW-0238">DNA-binding</keyword>
<protein>
    <submittedName>
        <fullName evidence="5">Recombinase family protein</fullName>
    </submittedName>
</protein>
<gene>
    <name evidence="5" type="ORF">HGP28_08980</name>
</gene>
<dbReference type="CDD" id="cd00338">
    <property type="entry name" value="Ser_Recombinase"/>
    <property type="match status" value="1"/>
</dbReference>
<dbReference type="AlphaFoldDB" id="A0A7X8TQR3"/>
<dbReference type="Gene3D" id="3.40.50.1390">
    <property type="entry name" value="Resolvase, N-terminal catalytic domain"/>
    <property type="match status" value="1"/>
</dbReference>
<feature type="coiled-coil region" evidence="3">
    <location>
        <begin position="378"/>
        <end position="433"/>
    </location>
</feature>
<dbReference type="Pfam" id="PF00239">
    <property type="entry name" value="Resolvase"/>
    <property type="match status" value="1"/>
</dbReference>